<dbReference type="PANTHER" id="PTHR11361">
    <property type="entry name" value="DNA MISMATCH REPAIR PROTEIN MUTS FAMILY MEMBER"/>
    <property type="match status" value="1"/>
</dbReference>
<evidence type="ECO:0000313" key="6">
    <source>
        <dbReference type="WBParaSite" id="GPUH_0001442001-mRNA-1"/>
    </source>
</evidence>
<dbReference type="WBParaSite" id="GPUH_0000165201-mRNA-1">
    <property type="protein sequence ID" value="GPUH_0000165201-mRNA-1"/>
    <property type="gene ID" value="GPUH_0000165201"/>
</dbReference>
<evidence type="ECO:0000313" key="2">
    <source>
        <dbReference type="EMBL" id="VDK30619.1"/>
    </source>
</evidence>
<dbReference type="EMBL" id="UYRT01081220">
    <property type="protein sequence ID" value="VDN24102.1"/>
    <property type="molecule type" value="Genomic_DNA"/>
</dbReference>
<protein>
    <submittedName>
        <fullName evidence="5 6">DNA_MISMATCH_REPAIR_2 domain-containing protein</fullName>
    </submittedName>
</protein>
<dbReference type="InterPro" id="IPR045076">
    <property type="entry name" value="MutS"/>
</dbReference>
<dbReference type="OrthoDB" id="29596at2759"/>
<reference evidence="5 6" key="1">
    <citation type="submission" date="2016-06" db="UniProtKB">
        <authorList>
            <consortium name="WormBaseParasite"/>
        </authorList>
    </citation>
    <scope>IDENTIFICATION</scope>
</reference>
<dbReference type="GO" id="GO:0005634">
    <property type="term" value="C:nucleus"/>
    <property type="evidence" value="ECO:0007669"/>
    <property type="project" value="TreeGrafter"/>
</dbReference>
<dbReference type="GO" id="GO:0006298">
    <property type="term" value="P:mismatch repair"/>
    <property type="evidence" value="ECO:0007669"/>
    <property type="project" value="InterPro"/>
</dbReference>
<proteinExistence type="inferred from homology"/>
<organism evidence="6">
    <name type="scientific">Gongylonema pulchrum</name>
    <dbReference type="NCBI Taxonomy" id="637853"/>
    <lineage>
        <taxon>Eukaryota</taxon>
        <taxon>Metazoa</taxon>
        <taxon>Ecdysozoa</taxon>
        <taxon>Nematoda</taxon>
        <taxon>Chromadorea</taxon>
        <taxon>Rhabditida</taxon>
        <taxon>Spirurina</taxon>
        <taxon>Spiruromorpha</taxon>
        <taxon>Spiruroidea</taxon>
        <taxon>Gongylonematidae</taxon>
        <taxon>Gongylonema</taxon>
    </lineage>
</organism>
<dbReference type="PANTHER" id="PTHR11361:SF20">
    <property type="entry name" value="MUTS PROTEIN HOMOLOG 5"/>
    <property type="match status" value="1"/>
</dbReference>
<sequence length="81" mass="9110">MAVALRRGTGNSLILIDEFGVGTLMESGFSLLKASLNYWIRKGKDDCPHVFVVSHFYALTDHLVKDVSLLAYAVRNLRRLE</sequence>
<dbReference type="InterPro" id="IPR027417">
    <property type="entry name" value="P-loop_NTPase"/>
</dbReference>
<name>A0A183E0B0_9BILA</name>
<dbReference type="GO" id="GO:0140664">
    <property type="term" value="F:ATP-dependent DNA damage sensor activity"/>
    <property type="evidence" value="ECO:0007669"/>
    <property type="project" value="InterPro"/>
</dbReference>
<evidence type="ECO:0000256" key="1">
    <source>
        <dbReference type="ARBA" id="ARBA00006271"/>
    </source>
</evidence>
<gene>
    <name evidence="3" type="ORF">GPUH_LOCUS14401</name>
    <name evidence="2" type="ORF">GPUH_LOCUS1648</name>
</gene>
<keyword evidence="4" id="KW-1185">Reference proteome</keyword>
<reference evidence="2 4" key="2">
    <citation type="submission" date="2018-11" db="EMBL/GenBank/DDBJ databases">
        <authorList>
            <consortium name="Pathogen Informatics"/>
        </authorList>
    </citation>
    <scope>NUCLEOTIDE SEQUENCE [LARGE SCALE GENOMIC DNA]</scope>
</reference>
<evidence type="ECO:0000313" key="3">
    <source>
        <dbReference type="EMBL" id="VDN24102.1"/>
    </source>
</evidence>
<dbReference type="Proteomes" id="UP000271098">
    <property type="component" value="Unassembled WGS sequence"/>
</dbReference>
<dbReference type="WBParaSite" id="GPUH_0001442001-mRNA-1">
    <property type="protein sequence ID" value="GPUH_0001442001-mRNA-1"/>
    <property type="gene ID" value="GPUH_0001442001"/>
</dbReference>
<accession>A0A183E0B0</accession>
<evidence type="ECO:0000313" key="5">
    <source>
        <dbReference type="WBParaSite" id="GPUH_0000165201-mRNA-1"/>
    </source>
</evidence>
<dbReference type="EMBL" id="UYRT01002104">
    <property type="protein sequence ID" value="VDK30619.1"/>
    <property type="molecule type" value="Genomic_DNA"/>
</dbReference>
<dbReference type="GO" id="GO:0005524">
    <property type="term" value="F:ATP binding"/>
    <property type="evidence" value="ECO:0007669"/>
    <property type="project" value="InterPro"/>
</dbReference>
<dbReference type="GO" id="GO:0051026">
    <property type="term" value="P:chiasma assembly"/>
    <property type="evidence" value="ECO:0007669"/>
    <property type="project" value="TreeGrafter"/>
</dbReference>
<dbReference type="Gene3D" id="3.40.50.300">
    <property type="entry name" value="P-loop containing nucleotide triphosphate hydrolases"/>
    <property type="match status" value="1"/>
</dbReference>
<evidence type="ECO:0000313" key="4">
    <source>
        <dbReference type="Proteomes" id="UP000271098"/>
    </source>
</evidence>
<dbReference type="GO" id="GO:0030983">
    <property type="term" value="F:mismatched DNA binding"/>
    <property type="evidence" value="ECO:0007669"/>
    <property type="project" value="InterPro"/>
</dbReference>
<comment type="similarity">
    <text evidence="1">Belongs to the DNA mismatch repair MutS family.</text>
</comment>
<dbReference type="AlphaFoldDB" id="A0A183E0B0"/>